<dbReference type="RefSeq" id="XP_022506044.1">
    <property type="nucleotide sequence ID" value="XM_022661645.1"/>
</dbReference>
<evidence type="ECO:0000256" key="1">
    <source>
        <dbReference type="SAM" id="MobiDB-lite"/>
    </source>
</evidence>
<name>A0A177ESQ2_9EURO</name>
<comment type="caution">
    <text evidence="4">The sequence shown here is derived from an EMBL/GenBank/DDBJ whole genome shotgun (WGS) entry which is preliminary data.</text>
</comment>
<gene>
    <name evidence="4" type="ORF">AYO21_11761</name>
</gene>
<accession>A0A177ESQ2</accession>
<feature type="transmembrane region" description="Helical" evidence="2">
    <location>
        <begin position="452"/>
        <end position="475"/>
    </location>
</feature>
<keyword evidence="2" id="KW-1133">Transmembrane helix</keyword>
<dbReference type="EMBL" id="LVKK01000181">
    <property type="protein sequence ID" value="OAG34092.1"/>
    <property type="molecule type" value="Genomic_DNA"/>
</dbReference>
<keyword evidence="5" id="KW-1185">Reference proteome</keyword>
<protein>
    <submittedName>
        <fullName evidence="4">Uncharacterized protein</fullName>
    </submittedName>
</protein>
<feature type="compositionally biased region" description="Basic and acidic residues" evidence="1">
    <location>
        <begin position="56"/>
        <end position="66"/>
    </location>
</feature>
<feature type="chain" id="PRO_5008060672" evidence="3">
    <location>
        <begin position="28"/>
        <end position="476"/>
    </location>
</feature>
<dbReference type="OrthoDB" id="4160379at2759"/>
<reference evidence="4 5" key="1">
    <citation type="submission" date="2016-03" db="EMBL/GenBank/DDBJ databases">
        <title>Draft genome sequence of the Fonsecaea monophora CBS 269.37.</title>
        <authorList>
            <person name="Bombassaro A."/>
            <person name="Vinicius W.A."/>
            <person name="De Hoog S."/>
            <person name="Sun J."/>
            <person name="Souza E.M."/>
            <person name="Raittz R.T."/>
            <person name="Costa F."/>
            <person name="Leao A.C."/>
            <person name="Tadra-Sfeir M.Z."/>
            <person name="Baura V."/>
            <person name="Balsanelli E."/>
            <person name="Pedrosa F.O."/>
            <person name="Moreno L.F."/>
            <person name="Steffens M.B."/>
            <person name="Xi L."/>
            <person name="Bocca A.L."/>
            <person name="Felipe M.S."/>
            <person name="Teixeira M."/>
            <person name="Telles Filho F.Q."/>
            <person name="Azevedo C.M."/>
            <person name="Gomes R."/>
            <person name="Vicente V.A."/>
        </authorList>
    </citation>
    <scope>NUCLEOTIDE SEQUENCE [LARGE SCALE GENOMIC DNA]</scope>
    <source>
        <strain evidence="4 5">CBS 269.37</strain>
    </source>
</reference>
<feature type="compositionally biased region" description="Acidic residues" evidence="1">
    <location>
        <begin position="67"/>
        <end position="87"/>
    </location>
</feature>
<dbReference type="GeneID" id="34606849"/>
<feature type="signal peptide" evidence="3">
    <location>
        <begin position="1"/>
        <end position="27"/>
    </location>
</feature>
<evidence type="ECO:0000313" key="4">
    <source>
        <dbReference type="EMBL" id="OAG34092.1"/>
    </source>
</evidence>
<evidence type="ECO:0000256" key="3">
    <source>
        <dbReference type="SAM" id="SignalP"/>
    </source>
</evidence>
<keyword evidence="2" id="KW-0472">Membrane</keyword>
<keyword evidence="3" id="KW-0732">Signal</keyword>
<dbReference type="Proteomes" id="UP000077002">
    <property type="component" value="Unassembled WGS sequence"/>
</dbReference>
<dbReference type="AlphaFoldDB" id="A0A177ESQ2"/>
<keyword evidence="2" id="KW-0812">Transmembrane</keyword>
<sequence>MRKGSTAYYNTLTLLLIVARRLCDALATQFYAGFEVDSLPGPSKLLSSSSDRTKLAAKIEVDRGEEDREEGEEDEEEENDEGDEDNDYILDDRAEDASLPIPLVNNHNTGSDILSELPSSSGPVYISGILAFTTDGAGFQTPRLYTPTISALIHLQLLLFLEDILPCRQYPHLKIPVRLGRDYLEILNSVRCRYMCAGSLTPLGEMISLLDYGRSMLRLELPAFFVRWSDDRQTIFFDDHSLRMDQFRCFARSLSDSAADLYDQLMRQWRPEVSLEGIKDSFSNNTPEYSFVYDPANRLNDVYLQLYTSVCGMGPNALIQYGEWDLPAVIEYLQLHDRALRALGQQAMATNDGGVPRLGEMFTILLRNGPMSPRGVYVYDGTMMTFVRYTKAQRNTNREFCVARFSSPSLRCVYVRPLINMLLTYLPPTISYFPPIRWLLDKPLIAIGRLMILLPLSARVAIAFLGIQWALGYFVK</sequence>
<evidence type="ECO:0000256" key="2">
    <source>
        <dbReference type="SAM" id="Phobius"/>
    </source>
</evidence>
<organism evidence="4 5">
    <name type="scientific">Fonsecaea monophora</name>
    <dbReference type="NCBI Taxonomy" id="254056"/>
    <lineage>
        <taxon>Eukaryota</taxon>
        <taxon>Fungi</taxon>
        <taxon>Dikarya</taxon>
        <taxon>Ascomycota</taxon>
        <taxon>Pezizomycotina</taxon>
        <taxon>Eurotiomycetes</taxon>
        <taxon>Chaetothyriomycetidae</taxon>
        <taxon>Chaetothyriales</taxon>
        <taxon>Herpotrichiellaceae</taxon>
        <taxon>Fonsecaea</taxon>
    </lineage>
</organism>
<proteinExistence type="predicted"/>
<evidence type="ECO:0000313" key="5">
    <source>
        <dbReference type="Proteomes" id="UP000077002"/>
    </source>
</evidence>
<feature type="region of interest" description="Disordered" evidence="1">
    <location>
        <begin position="56"/>
        <end position="87"/>
    </location>
</feature>